<dbReference type="GO" id="GO:0008936">
    <property type="term" value="F:nicotinamidase activity"/>
    <property type="evidence" value="ECO:0007669"/>
    <property type="project" value="UniProtKB-EC"/>
</dbReference>
<dbReference type="InterPro" id="IPR052347">
    <property type="entry name" value="Isochorismatase_Nicotinamidase"/>
</dbReference>
<evidence type="ECO:0000256" key="3">
    <source>
        <dbReference type="ARBA" id="ARBA00022723"/>
    </source>
</evidence>
<keyword evidence="2" id="KW-0662">Pyridine nucleotide biosynthesis</keyword>
<dbReference type="EMBL" id="CP015163">
    <property type="protein sequence ID" value="AXB42224.1"/>
    <property type="molecule type" value="Genomic_DNA"/>
</dbReference>
<dbReference type="OrthoDB" id="3687987at2"/>
<keyword evidence="3" id="KW-0479">Metal-binding</keyword>
<dbReference type="PANTHER" id="PTHR11080">
    <property type="entry name" value="PYRAZINAMIDASE/NICOTINAMIDASE"/>
    <property type="match status" value="1"/>
</dbReference>
<dbReference type="GO" id="GO:0046872">
    <property type="term" value="F:metal ion binding"/>
    <property type="evidence" value="ECO:0007669"/>
    <property type="project" value="UniProtKB-KW"/>
</dbReference>
<name>A0A344L2F0_9PSEU</name>
<dbReference type="EC" id="3.5.1.19" evidence="6"/>
<dbReference type="Proteomes" id="UP000250434">
    <property type="component" value="Chromosome"/>
</dbReference>
<evidence type="ECO:0000313" key="10">
    <source>
        <dbReference type="Proteomes" id="UP000250434"/>
    </source>
</evidence>
<dbReference type="SUPFAM" id="SSF52499">
    <property type="entry name" value="Isochorismatase-like hydrolases"/>
    <property type="match status" value="1"/>
</dbReference>
<dbReference type="InterPro" id="IPR000868">
    <property type="entry name" value="Isochorismatase-like_dom"/>
</dbReference>
<dbReference type="InterPro" id="IPR036380">
    <property type="entry name" value="Isochorismatase-like_sf"/>
</dbReference>
<protein>
    <recommendedName>
        <fullName evidence="6">nicotinamidase</fullName>
        <ecNumber evidence="6">3.5.1.19</ecNumber>
    </recommendedName>
    <alternativeName>
        <fullName evidence="7">Nicotinamide deamidase</fullName>
    </alternativeName>
</protein>
<organism evidence="9 10">
    <name type="scientific">Amycolatopsis albispora</name>
    <dbReference type="NCBI Taxonomy" id="1804986"/>
    <lineage>
        <taxon>Bacteria</taxon>
        <taxon>Bacillati</taxon>
        <taxon>Actinomycetota</taxon>
        <taxon>Actinomycetes</taxon>
        <taxon>Pseudonocardiales</taxon>
        <taxon>Pseudonocardiaceae</taxon>
        <taxon>Amycolatopsis</taxon>
    </lineage>
</organism>
<dbReference type="Gene3D" id="3.40.50.850">
    <property type="entry name" value="Isochorismatase-like"/>
    <property type="match status" value="1"/>
</dbReference>
<evidence type="ECO:0000313" key="9">
    <source>
        <dbReference type="EMBL" id="AXB42224.1"/>
    </source>
</evidence>
<dbReference type="GO" id="GO:0019363">
    <property type="term" value="P:pyridine nucleotide biosynthetic process"/>
    <property type="evidence" value="ECO:0007669"/>
    <property type="project" value="UniProtKB-KW"/>
</dbReference>
<comment type="pathway">
    <text evidence="5">Cofactor biosynthesis; nicotinate biosynthesis; nicotinate from nicotinamide: step 1/1.</text>
</comment>
<keyword evidence="10" id="KW-1185">Reference proteome</keyword>
<accession>A0A344L2F0</accession>
<keyword evidence="4" id="KW-0378">Hydrolase</keyword>
<gene>
    <name evidence="9" type="ORF">A4R43_06490</name>
</gene>
<dbReference type="PANTHER" id="PTHR11080:SF2">
    <property type="entry name" value="LD05707P"/>
    <property type="match status" value="1"/>
</dbReference>
<sequence>MNALIVVDMQNLFVDLAGADGPAVVAAVNRHVAEAVERGDPVFYTRDYAPIDLPVGDPEGSTSLHPDLDVRGTVVEKGPGKRGGFSGFLLAPVLEPQQGHGGGGLGPLAGLLAGTGARSVTVVGIATDICVAATARDAVRLGYDVTVPLEATAYANPVTGGEHPVLGELRAAGVTVLDRENFSR</sequence>
<dbReference type="RefSeq" id="WP_113691494.1">
    <property type="nucleotide sequence ID" value="NZ_CP015163.1"/>
</dbReference>
<dbReference type="Pfam" id="PF00857">
    <property type="entry name" value="Isochorismatase"/>
    <property type="match status" value="1"/>
</dbReference>
<comment type="similarity">
    <text evidence="1">Belongs to the isochorismatase family.</text>
</comment>
<dbReference type="CDD" id="cd00431">
    <property type="entry name" value="cysteine_hydrolases"/>
    <property type="match status" value="1"/>
</dbReference>
<evidence type="ECO:0000256" key="5">
    <source>
        <dbReference type="ARBA" id="ARBA00037900"/>
    </source>
</evidence>
<evidence type="ECO:0000256" key="1">
    <source>
        <dbReference type="ARBA" id="ARBA00006336"/>
    </source>
</evidence>
<evidence type="ECO:0000256" key="7">
    <source>
        <dbReference type="ARBA" id="ARBA00043224"/>
    </source>
</evidence>
<evidence type="ECO:0000256" key="4">
    <source>
        <dbReference type="ARBA" id="ARBA00022801"/>
    </source>
</evidence>
<evidence type="ECO:0000256" key="6">
    <source>
        <dbReference type="ARBA" id="ARBA00039017"/>
    </source>
</evidence>
<reference evidence="9 10" key="1">
    <citation type="submission" date="2016-04" db="EMBL/GenBank/DDBJ databases">
        <title>Complete genome sequence and analysis of deep-sea sediment isolate, Amycolatopsis sp. WP1.</title>
        <authorList>
            <person name="Wang H."/>
            <person name="Chen S."/>
            <person name="Wu Q."/>
        </authorList>
    </citation>
    <scope>NUCLEOTIDE SEQUENCE [LARGE SCALE GENOMIC DNA]</scope>
    <source>
        <strain evidence="9 10">WP1</strain>
    </source>
</reference>
<feature type="domain" description="Isochorismatase-like" evidence="8">
    <location>
        <begin position="3"/>
        <end position="180"/>
    </location>
</feature>
<evidence type="ECO:0000259" key="8">
    <source>
        <dbReference type="Pfam" id="PF00857"/>
    </source>
</evidence>
<evidence type="ECO:0000256" key="2">
    <source>
        <dbReference type="ARBA" id="ARBA00022642"/>
    </source>
</evidence>
<dbReference type="KEGG" id="aab:A4R43_06490"/>
<dbReference type="AlphaFoldDB" id="A0A344L2F0"/>
<proteinExistence type="inferred from homology"/>